<dbReference type="AlphaFoldDB" id="A0A545W646"/>
<protein>
    <submittedName>
        <fullName evidence="2">Uncharacterized protein</fullName>
    </submittedName>
</protein>
<evidence type="ECO:0000313" key="2">
    <source>
        <dbReference type="EMBL" id="TQV98207.1"/>
    </source>
</evidence>
<dbReference type="Proteomes" id="UP000315783">
    <property type="component" value="Unassembled WGS sequence"/>
</dbReference>
<evidence type="ECO:0000313" key="3">
    <source>
        <dbReference type="Proteomes" id="UP000315783"/>
    </source>
</evidence>
<dbReference type="EMBL" id="SPUK01000003">
    <property type="protein sequence ID" value="TQV98207.1"/>
    <property type="molecule type" value="Genomic_DNA"/>
</dbReference>
<name>A0A545W646_9HYPO</name>
<proteinExistence type="predicted"/>
<keyword evidence="1" id="KW-0812">Transmembrane</keyword>
<accession>A0A545W646</accession>
<keyword evidence="1" id="KW-0472">Membrane</keyword>
<reference evidence="2 3" key="1">
    <citation type="journal article" date="2019" name="Appl. Microbiol. Biotechnol.">
        <title>Genome sequence of Isaria javanica and comparative genome analysis insights into family S53 peptidase evolution in fungal entomopathogens.</title>
        <authorList>
            <person name="Lin R."/>
            <person name="Zhang X."/>
            <person name="Xin B."/>
            <person name="Zou M."/>
            <person name="Gao Y."/>
            <person name="Qin F."/>
            <person name="Hu Q."/>
            <person name="Xie B."/>
            <person name="Cheng X."/>
        </authorList>
    </citation>
    <scope>NUCLEOTIDE SEQUENCE [LARGE SCALE GENOMIC DNA]</scope>
    <source>
        <strain evidence="2 3">IJ1G</strain>
    </source>
</reference>
<comment type="caution">
    <text evidence="2">The sequence shown here is derived from an EMBL/GenBank/DDBJ whole genome shotgun (WGS) entry which is preliminary data.</text>
</comment>
<keyword evidence="3" id="KW-1185">Reference proteome</keyword>
<feature type="transmembrane region" description="Helical" evidence="1">
    <location>
        <begin position="6"/>
        <end position="26"/>
    </location>
</feature>
<evidence type="ECO:0000256" key="1">
    <source>
        <dbReference type="SAM" id="Phobius"/>
    </source>
</evidence>
<gene>
    <name evidence="2" type="ORF">IF1G_02287</name>
</gene>
<organism evidence="2 3">
    <name type="scientific">Cordyceps javanica</name>
    <dbReference type="NCBI Taxonomy" id="43265"/>
    <lineage>
        <taxon>Eukaryota</taxon>
        <taxon>Fungi</taxon>
        <taxon>Dikarya</taxon>
        <taxon>Ascomycota</taxon>
        <taxon>Pezizomycotina</taxon>
        <taxon>Sordariomycetes</taxon>
        <taxon>Hypocreomycetidae</taxon>
        <taxon>Hypocreales</taxon>
        <taxon>Cordycipitaceae</taxon>
        <taxon>Cordyceps</taxon>
    </lineage>
</organism>
<keyword evidence="1" id="KW-1133">Transmembrane helix</keyword>
<sequence length="84" mass="8865">MPLSTEAVIAIVTAVLAVPPVLVIVLRCTMYVRATGHNRDGLRIIFQLPSPGSASSSDLPSSETDAIERGQAYALQLQFSPANA</sequence>